<feature type="transmembrane region" description="Helical" evidence="6">
    <location>
        <begin position="25"/>
        <end position="47"/>
    </location>
</feature>
<dbReference type="InterPro" id="IPR003838">
    <property type="entry name" value="ABC3_permease_C"/>
</dbReference>
<organism evidence="8 9">
    <name type="scientific">Kribbella lupini</name>
    <dbReference type="NCBI Taxonomy" id="291602"/>
    <lineage>
        <taxon>Bacteria</taxon>
        <taxon>Bacillati</taxon>
        <taxon>Actinomycetota</taxon>
        <taxon>Actinomycetes</taxon>
        <taxon>Propionibacteriales</taxon>
        <taxon>Kribbellaceae</taxon>
        <taxon>Kribbella</taxon>
    </lineage>
</organism>
<comment type="subcellular location">
    <subcellularLocation>
        <location evidence="1">Cell membrane</location>
        <topology evidence="1">Multi-pass membrane protein</topology>
    </subcellularLocation>
</comment>
<evidence type="ECO:0000313" key="8">
    <source>
        <dbReference type="EMBL" id="GAA1557934.1"/>
    </source>
</evidence>
<feature type="transmembrane region" description="Helical" evidence="6">
    <location>
        <begin position="201"/>
        <end position="221"/>
    </location>
</feature>
<feature type="transmembrane region" description="Helical" evidence="6">
    <location>
        <begin position="67"/>
        <end position="88"/>
    </location>
</feature>
<feature type="transmembrane region" description="Helical" evidence="6">
    <location>
        <begin position="312"/>
        <end position="335"/>
    </location>
</feature>
<keyword evidence="2" id="KW-1003">Cell membrane</keyword>
<evidence type="ECO:0000256" key="2">
    <source>
        <dbReference type="ARBA" id="ARBA00022475"/>
    </source>
</evidence>
<keyword evidence="5 6" id="KW-0472">Membrane</keyword>
<evidence type="ECO:0000256" key="4">
    <source>
        <dbReference type="ARBA" id="ARBA00022989"/>
    </source>
</evidence>
<evidence type="ECO:0000256" key="3">
    <source>
        <dbReference type="ARBA" id="ARBA00022692"/>
    </source>
</evidence>
<keyword evidence="3 6" id="KW-0812">Transmembrane</keyword>
<dbReference type="EMBL" id="BAAANC010000004">
    <property type="protein sequence ID" value="GAA1557934.1"/>
    <property type="molecule type" value="Genomic_DNA"/>
</dbReference>
<feature type="domain" description="ABC3 transporter permease C-terminal" evidence="7">
    <location>
        <begin position="71"/>
        <end position="178"/>
    </location>
</feature>
<evidence type="ECO:0000313" key="9">
    <source>
        <dbReference type="Proteomes" id="UP001500363"/>
    </source>
</evidence>
<gene>
    <name evidence="8" type="ORF">GCM10009741_73470</name>
</gene>
<keyword evidence="9" id="KW-1185">Reference proteome</keyword>
<dbReference type="Proteomes" id="UP001500363">
    <property type="component" value="Unassembled WGS sequence"/>
</dbReference>
<dbReference type="RefSeq" id="WP_344182626.1">
    <property type="nucleotide sequence ID" value="NZ_BAAANC010000004.1"/>
</dbReference>
<accession>A0ABN2CHR0</accession>
<evidence type="ECO:0000259" key="7">
    <source>
        <dbReference type="Pfam" id="PF02687"/>
    </source>
</evidence>
<feature type="transmembrane region" description="Helical" evidence="6">
    <location>
        <begin position="403"/>
        <end position="429"/>
    </location>
</feature>
<sequence>MSLPLSTTLHLARTRTPADRSRVRLATAALAFSGALVINAIGVFRIGPGNLDNSVYSNYIAEIGLRSGLGAILVIMAVLSGGLAVQALRIGTAARERRLSALRLAGASRSQVRRLSMADAGLVGLAGGLFAGPLYVLLTALFGQLPRMARLFPGVSAWDLVSWLFIVGPLTLGGVLIGYFLHRDQPTTSESPTGAPDRARLIVGAALLVAGATLAPFIGYFGAAATIIGLGMLWWTGAAGLSRVVGRRLTRSADPVNLLTGARLVADARAAARMATLLFCCGFLIGALVASLQGVMHDRSDWMDLQFYVTGFGLSMVGVLLIAVIALAAFTVGMADQLVDQRRQLASLTALGVDTRLLGRVIHRQLVITAGPTLCLGLVAGVLTGLGRLIGSRYDDGNPLTNTLYAALVLLVLGWATATAGAALAGLLLRNQLRDALDPENLRAA</sequence>
<name>A0ABN2CHR0_9ACTN</name>
<evidence type="ECO:0000256" key="6">
    <source>
        <dbReference type="SAM" id="Phobius"/>
    </source>
</evidence>
<proteinExistence type="predicted"/>
<comment type="caution">
    <text evidence="8">The sequence shown here is derived from an EMBL/GenBank/DDBJ whole genome shotgun (WGS) entry which is preliminary data.</text>
</comment>
<dbReference type="Pfam" id="PF02687">
    <property type="entry name" value="FtsX"/>
    <property type="match status" value="1"/>
</dbReference>
<protein>
    <recommendedName>
        <fullName evidence="7">ABC3 transporter permease C-terminal domain-containing protein</fullName>
    </recommendedName>
</protein>
<feature type="transmembrane region" description="Helical" evidence="6">
    <location>
        <begin position="120"/>
        <end position="142"/>
    </location>
</feature>
<evidence type="ECO:0000256" key="1">
    <source>
        <dbReference type="ARBA" id="ARBA00004651"/>
    </source>
</evidence>
<feature type="transmembrane region" description="Helical" evidence="6">
    <location>
        <begin position="227"/>
        <end position="245"/>
    </location>
</feature>
<feature type="transmembrane region" description="Helical" evidence="6">
    <location>
        <begin position="162"/>
        <end position="181"/>
    </location>
</feature>
<feature type="transmembrane region" description="Helical" evidence="6">
    <location>
        <begin position="366"/>
        <end position="391"/>
    </location>
</feature>
<evidence type="ECO:0000256" key="5">
    <source>
        <dbReference type="ARBA" id="ARBA00023136"/>
    </source>
</evidence>
<reference evidence="8 9" key="1">
    <citation type="journal article" date="2019" name="Int. J. Syst. Evol. Microbiol.">
        <title>The Global Catalogue of Microorganisms (GCM) 10K type strain sequencing project: providing services to taxonomists for standard genome sequencing and annotation.</title>
        <authorList>
            <consortium name="The Broad Institute Genomics Platform"/>
            <consortium name="The Broad Institute Genome Sequencing Center for Infectious Disease"/>
            <person name="Wu L."/>
            <person name="Ma J."/>
        </authorList>
    </citation>
    <scope>NUCLEOTIDE SEQUENCE [LARGE SCALE GENOMIC DNA]</scope>
    <source>
        <strain evidence="8 9">JCM 14303</strain>
    </source>
</reference>
<feature type="transmembrane region" description="Helical" evidence="6">
    <location>
        <begin position="270"/>
        <end position="292"/>
    </location>
</feature>
<keyword evidence="4 6" id="KW-1133">Transmembrane helix</keyword>